<dbReference type="Proteomes" id="UP000003586">
    <property type="component" value="Chromosome"/>
</dbReference>
<organism evidence="3 4">
    <name type="scientific">Niabella soli DSM 19437</name>
    <dbReference type="NCBI Taxonomy" id="929713"/>
    <lineage>
        <taxon>Bacteria</taxon>
        <taxon>Pseudomonadati</taxon>
        <taxon>Bacteroidota</taxon>
        <taxon>Chitinophagia</taxon>
        <taxon>Chitinophagales</taxon>
        <taxon>Chitinophagaceae</taxon>
        <taxon>Niabella</taxon>
    </lineage>
</organism>
<dbReference type="OrthoDB" id="659223at2"/>
<dbReference type="AlphaFoldDB" id="W0EXC5"/>
<dbReference type="SMART" id="SM00448">
    <property type="entry name" value="REC"/>
    <property type="match status" value="1"/>
</dbReference>
<feature type="modified residue" description="4-aspartylphosphate" evidence="1">
    <location>
        <position position="59"/>
    </location>
</feature>
<evidence type="ECO:0000313" key="4">
    <source>
        <dbReference type="Proteomes" id="UP000003586"/>
    </source>
</evidence>
<keyword evidence="4" id="KW-1185">Reference proteome</keyword>
<dbReference type="EMBL" id="CP007035">
    <property type="protein sequence ID" value="AHF14188.1"/>
    <property type="molecule type" value="Genomic_DNA"/>
</dbReference>
<feature type="domain" description="Response regulatory" evidence="2">
    <location>
        <begin position="4"/>
        <end position="132"/>
    </location>
</feature>
<dbReference type="InterPro" id="IPR001789">
    <property type="entry name" value="Sig_transdc_resp-reg_receiver"/>
</dbReference>
<dbReference type="STRING" id="929713.NIASO_01240"/>
<dbReference type="InterPro" id="IPR011006">
    <property type="entry name" value="CheY-like_superfamily"/>
</dbReference>
<evidence type="ECO:0000313" key="3">
    <source>
        <dbReference type="EMBL" id="AHF14188.1"/>
    </source>
</evidence>
<proteinExistence type="predicted"/>
<dbReference type="PROSITE" id="PS50110">
    <property type="entry name" value="RESPONSE_REGULATORY"/>
    <property type="match status" value="1"/>
</dbReference>
<sequence>MINKVLIAEDHESANISVQKTLEELRIAPPDYVYYCDDALLKIQKAKQAAASYDLLITDLYFEKDHREQHLLNGKALIAAARVVQPELKILVFSAESKPAIIDDLFHKLHIDGYVRKARGDAKELKTAINYIIGNQRYFPRAFVQQTKQKNAHEFSEFDLTILSLMIEGKRQQEISDHLRKNNIQPAGLSSIEKRLNYIKEALNFSTNEQLIAHCVKMGIV</sequence>
<dbReference type="KEGG" id="nso:NIASO_01240"/>
<dbReference type="eggNOG" id="COG2197">
    <property type="taxonomic scope" value="Bacteria"/>
</dbReference>
<dbReference type="GO" id="GO:0000160">
    <property type="term" value="P:phosphorelay signal transduction system"/>
    <property type="evidence" value="ECO:0007669"/>
    <property type="project" value="InterPro"/>
</dbReference>
<dbReference type="Gene3D" id="3.40.50.2300">
    <property type="match status" value="1"/>
</dbReference>
<protein>
    <submittedName>
        <fullName evidence="3">Transcriptional regulator</fullName>
    </submittedName>
</protein>
<accession>W0EXC5</accession>
<keyword evidence="1" id="KW-0597">Phosphoprotein</keyword>
<dbReference type="HOGENOM" id="CLU_1254110_0_0_10"/>
<name>W0EXC5_9BACT</name>
<evidence type="ECO:0000256" key="1">
    <source>
        <dbReference type="PROSITE-ProRule" id="PRU00169"/>
    </source>
</evidence>
<gene>
    <name evidence="3" type="ORF">NIASO_01240</name>
</gene>
<dbReference type="SUPFAM" id="SSF52172">
    <property type="entry name" value="CheY-like"/>
    <property type="match status" value="1"/>
</dbReference>
<dbReference type="RefSeq" id="WP_008582117.1">
    <property type="nucleotide sequence ID" value="NZ_CP007035.1"/>
</dbReference>
<reference evidence="3 4" key="1">
    <citation type="submission" date="2013-12" db="EMBL/GenBank/DDBJ databases">
        <authorList>
            <consortium name="DOE Joint Genome Institute"/>
            <person name="Eisen J."/>
            <person name="Huntemann M."/>
            <person name="Han J."/>
            <person name="Chen A."/>
            <person name="Kyrpides N."/>
            <person name="Mavromatis K."/>
            <person name="Markowitz V."/>
            <person name="Palaniappan K."/>
            <person name="Ivanova N."/>
            <person name="Schaumberg A."/>
            <person name="Pati A."/>
            <person name="Liolios K."/>
            <person name="Nordberg H.P."/>
            <person name="Cantor M.N."/>
            <person name="Hua S.X."/>
            <person name="Woyke T."/>
        </authorList>
    </citation>
    <scope>NUCLEOTIDE SEQUENCE [LARGE SCALE GENOMIC DNA]</scope>
    <source>
        <strain evidence="4">DSM 19437</strain>
    </source>
</reference>
<evidence type="ECO:0000259" key="2">
    <source>
        <dbReference type="PROSITE" id="PS50110"/>
    </source>
</evidence>